<reference evidence="2" key="1">
    <citation type="journal article" date="2022" name="Cell">
        <title>Design, construction, and in vivo augmentation of a complex gut microbiome.</title>
        <authorList>
            <person name="Cheng A.G."/>
            <person name="Ho P.Y."/>
            <person name="Aranda-Diaz A."/>
            <person name="Jain S."/>
            <person name="Yu F.B."/>
            <person name="Meng X."/>
            <person name="Wang M."/>
            <person name="Iakiviak M."/>
            <person name="Nagashima K."/>
            <person name="Zhao A."/>
            <person name="Murugkar P."/>
            <person name="Patil A."/>
            <person name="Atabakhsh K."/>
            <person name="Weakley A."/>
            <person name="Yan J."/>
            <person name="Brumbaugh A.R."/>
            <person name="Higginbottom S."/>
            <person name="Dimas A."/>
            <person name="Shiver A.L."/>
            <person name="Deutschbauer A."/>
            <person name="Neff N."/>
            <person name="Sonnenburg J.L."/>
            <person name="Huang K.C."/>
            <person name="Fischbach M.A."/>
        </authorList>
    </citation>
    <scope>NUCLEOTIDE SEQUENCE</scope>
    <source>
        <strain evidence="2">JC50</strain>
    </source>
</reference>
<dbReference type="RefSeq" id="WP_227901003.1">
    <property type="nucleotide sequence ID" value="NZ_CP102252.1"/>
</dbReference>
<name>A0ABY5VC64_9BACT</name>
<dbReference type="EMBL" id="CP102252">
    <property type="protein sequence ID" value="UWN66472.1"/>
    <property type="molecule type" value="Genomic_DNA"/>
</dbReference>
<keyword evidence="3" id="KW-1185">Reference proteome</keyword>
<sequence>MTDNQNNIQNGDFKPQETVTSFSGELNDCVSTNKDTNTTSINESLKLKQDTETEIEISTRPANVFDVATYILEHIGPCSSMKLHKLLYYCQAWSLVWDDKPLFDSPIEAWANGPVVRTIFNFHKGLFLVNTKTFALGNPNILNTNQIETIKSVLDFYGNKPTQWLVDLTHSEDPWIKARVGLTPTDRGSNVISLESMAEYYSSL</sequence>
<organism evidence="2 3">
    <name type="scientific">Alistipes senegalensis JC50</name>
    <dbReference type="NCBI Taxonomy" id="1033732"/>
    <lineage>
        <taxon>Bacteria</taxon>
        <taxon>Pseudomonadati</taxon>
        <taxon>Bacteroidota</taxon>
        <taxon>Bacteroidia</taxon>
        <taxon>Bacteroidales</taxon>
        <taxon>Rikenellaceae</taxon>
        <taxon>Alistipes</taxon>
    </lineage>
</organism>
<accession>A0ABY5VC64</accession>
<dbReference type="Proteomes" id="UP001058267">
    <property type="component" value="Chromosome"/>
</dbReference>
<protein>
    <submittedName>
        <fullName evidence="2">DUF4065 domain-containing protein</fullName>
    </submittedName>
</protein>
<evidence type="ECO:0000259" key="1">
    <source>
        <dbReference type="Pfam" id="PF13274"/>
    </source>
</evidence>
<feature type="domain" description="Antitoxin SocA-like Panacea" evidence="1">
    <location>
        <begin position="83"/>
        <end position="175"/>
    </location>
</feature>
<evidence type="ECO:0000313" key="3">
    <source>
        <dbReference type="Proteomes" id="UP001058267"/>
    </source>
</evidence>
<proteinExistence type="predicted"/>
<dbReference type="Pfam" id="PF13274">
    <property type="entry name" value="SocA_Panacea"/>
    <property type="match status" value="1"/>
</dbReference>
<gene>
    <name evidence="2" type="ORF">NQ519_06455</name>
</gene>
<evidence type="ECO:0000313" key="2">
    <source>
        <dbReference type="EMBL" id="UWN66472.1"/>
    </source>
</evidence>
<dbReference type="InterPro" id="IPR025272">
    <property type="entry name" value="SocA_Panacea"/>
</dbReference>